<dbReference type="AlphaFoldDB" id="A0A4C1THB2"/>
<organism evidence="1 2">
    <name type="scientific">Eumeta variegata</name>
    <name type="common">Bagworm moth</name>
    <name type="synonym">Eumeta japonica</name>
    <dbReference type="NCBI Taxonomy" id="151549"/>
    <lineage>
        <taxon>Eukaryota</taxon>
        <taxon>Metazoa</taxon>
        <taxon>Ecdysozoa</taxon>
        <taxon>Arthropoda</taxon>
        <taxon>Hexapoda</taxon>
        <taxon>Insecta</taxon>
        <taxon>Pterygota</taxon>
        <taxon>Neoptera</taxon>
        <taxon>Endopterygota</taxon>
        <taxon>Lepidoptera</taxon>
        <taxon>Glossata</taxon>
        <taxon>Ditrysia</taxon>
        <taxon>Tineoidea</taxon>
        <taxon>Psychidae</taxon>
        <taxon>Oiketicinae</taxon>
        <taxon>Eumeta</taxon>
    </lineage>
</organism>
<dbReference type="Proteomes" id="UP000299102">
    <property type="component" value="Unassembled WGS sequence"/>
</dbReference>
<accession>A0A4C1THB2</accession>
<gene>
    <name evidence="1" type="ORF">EVAR_6144_1</name>
</gene>
<comment type="caution">
    <text evidence="1">The sequence shown here is derived from an EMBL/GenBank/DDBJ whole genome shotgun (WGS) entry which is preliminary data.</text>
</comment>
<dbReference type="EMBL" id="BGZK01000053">
    <property type="protein sequence ID" value="GBP12828.1"/>
    <property type="molecule type" value="Genomic_DNA"/>
</dbReference>
<evidence type="ECO:0000313" key="1">
    <source>
        <dbReference type="EMBL" id="GBP12828.1"/>
    </source>
</evidence>
<protein>
    <submittedName>
        <fullName evidence="1">Uncharacterized protein</fullName>
    </submittedName>
</protein>
<sequence length="112" mass="12755">MESSLLEPRTRDLFHQLNIRPSGRRNRDKSAITRLFPFEDKKKKRKEKMGYVLASFLAISSSKTLAGSFRRSKNAKTVGTFVILDYCLNGIGESTYSPVNFTSRYNVVEDAV</sequence>
<name>A0A4C1THB2_EUMVA</name>
<keyword evidence="2" id="KW-1185">Reference proteome</keyword>
<proteinExistence type="predicted"/>
<evidence type="ECO:0000313" key="2">
    <source>
        <dbReference type="Proteomes" id="UP000299102"/>
    </source>
</evidence>
<reference evidence="1 2" key="1">
    <citation type="journal article" date="2019" name="Commun. Biol.">
        <title>The bagworm genome reveals a unique fibroin gene that provides high tensile strength.</title>
        <authorList>
            <person name="Kono N."/>
            <person name="Nakamura H."/>
            <person name="Ohtoshi R."/>
            <person name="Tomita M."/>
            <person name="Numata K."/>
            <person name="Arakawa K."/>
        </authorList>
    </citation>
    <scope>NUCLEOTIDE SEQUENCE [LARGE SCALE GENOMIC DNA]</scope>
</reference>